<sequence length="159" mass="16569">MDSSSPQPRLMAARRRRVTLWSMNISIKTLTLVLGLAGAGLLGLAEAATATTTTAANLRRTPALNGQIVRTVPGGTLLTVACAGEWCRTTYQGRGGYIARSLMRPVSGSAALTGPGNVYYASCAALRAAGSMPIRVGKPGYRTGLDSNRNGVACDRGDR</sequence>
<dbReference type="InterPro" id="IPR003646">
    <property type="entry name" value="SH3-like_bac-type"/>
</dbReference>
<dbReference type="EMBL" id="VDMO01000033">
    <property type="protein sequence ID" value="TNM67243.1"/>
    <property type="molecule type" value="Genomic_DNA"/>
</dbReference>
<dbReference type="SMART" id="SM00894">
    <property type="entry name" value="Excalibur"/>
    <property type="match status" value="1"/>
</dbReference>
<dbReference type="OrthoDB" id="72940at2"/>
<organism evidence="2 3">
    <name type="scientific">Deinococcus radiopugnans ATCC 19172</name>
    <dbReference type="NCBI Taxonomy" id="585398"/>
    <lineage>
        <taxon>Bacteria</taxon>
        <taxon>Thermotogati</taxon>
        <taxon>Deinococcota</taxon>
        <taxon>Deinococci</taxon>
        <taxon>Deinococcales</taxon>
        <taxon>Deinococcaceae</taxon>
        <taxon>Deinococcus</taxon>
    </lineage>
</organism>
<dbReference type="Pfam" id="PF08239">
    <property type="entry name" value="SH3_3"/>
    <property type="match status" value="1"/>
</dbReference>
<feature type="domain" description="Excalibur calcium-binding" evidence="1">
    <location>
        <begin position="119"/>
        <end position="155"/>
    </location>
</feature>
<evidence type="ECO:0000313" key="3">
    <source>
        <dbReference type="Proteomes" id="UP000313988"/>
    </source>
</evidence>
<accession>A0A5C4XVU8</accession>
<gene>
    <name evidence="2" type="ORF">FHR04_18825</name>
</gene>
<dbReference type="AlphaFoldDB" id="A0A5C4XVU8"/>
<dbReference type="Proteomes" id="UP000313988">
    <property type="component" value="Unassembled WGS sequence"/>
</dbReference>
<name>A0A5C4XVU8_9DEIO</name>
<comment type="caution">
    <text evidence="2">The sequence shown here is derived from an EMBL/GenBank/DDBJ whole genome shotgun (WGS) entry which is preliminary data.</text>
</comment>
<evidence type="ECO:0000259" key="1">
    <source>
        <dbReference type="SMART" id="SM00894"/>
    </source>
</evidence>
<protein>
    <submittedName>
        <fullName evidence="2">Ligand-binding protein SH3</fullName>
    </submittedName>
</protein>
<dbReference type="Pfam" id="PF05901">
    <property type="entry name" value="Excalibur"/>
    <property type="match status" value="1"/>
</dbReference>
<evidence type="ECO:0000313" key="2">
    <source>
        <dbReference type="EMBL" id="TNM67243.1"/>
    </source>
</evidence>
<dbReference type="Gene3D" id="2.30.30.40">
    <property type="entry name" value="SH3 Domains"/>
    <property type="match status" value="1"/>
</dbReference>
<dbReference type="InterPro" id="IPR008613">
    <property type="entry name" value="Excalibur_Ca-bd_domain"/>
</dbReference>
<reference evidence="2 3" key="1">
    <citation type="submission" date="2019-06" db="EMBL/GenBank/DDBJ databases">
        <title>Genome sequence of Deinococcus radiopugnans ATCC 19172.</title>
        <authorList>
            <person name="Maclea K.S."/>
            <person name="Maynard C.R."/>
        </authorList>
    </citation>
    <scope>NUCLEOTIDE SEQUENCE [LARGE SCALE GENOMIC DNA]</scope>
    <source>
        <strain evidence="2 3">ATCC 19172</strain>
    </source>
</reference>
<proteinExistence type="predicted"/>